<dbReference type="InterPro" id="IPR027417">
    <property type="entry name" value="P-loop_NTPase"/>
</dbReference>
<dbReference type="Pfam" id="PF13604">
    <property type="entry name" value="AAA_30"/>
    <property type="match status" value="1"/>
</dbReference>
<sequence>MKFNYSASQQEALTAIKAFIESDKNIFILTGQAGSGKTALIPEINTMAKQVKTLSATNQGLSNLIFNYGLNAHTVYHEFYGMPERSIDRTQNQIQSISVNFLLQKCHNKNTIFIIDNAELLSNLDSGNTELQYGSGKVLDDILRVVSGRHNKLIFIGDECGLKPVTDNQSQALQINYFKSKGLQVETYILQDHHRVTPNISYYINNLQNNIKNGVGAVYEITDNRHDIFNLDRTNHSELEKMKEIAKKVAISPIGSSMIVANSMKKAQEYNRLIRNFQRKQRSLEKNDLLILTKNIYFEHGNKLLPTGSFIWIESIDGDLITHSVKVHHKNIELQFLPVTYWVIVSGKAVKQLKGNVLTNILTTNQSALENNDLVLYIDYLDRHQEEIDEYKRLNQKIETNTEHQKHDRRTKEYLETLKNNLQQKLNQSFIKCSKKELKKLLVKYPECDPKKQCKRIDPYKKLWEQINEDPFYNCVVAKYGYATTVYKTIGNEWENIYVDFENQNGVKPSAIRWAYIALSRSTKRLIVLNKRGIFTDGFKVDKKFASEAKIRQLQQLSKFESVSFGSIHGNKVLLEQLFIHLKMIFQKTGIKYVGIDTAKVANNFVRYYCQLKSGEIFELQMYFSHKGWSKANIYIRAEYQEEDLKQIDQFKQQLEMLNPCNN</sequence>
<dbReference type="AlphaFoldDB" id="A0A7W3TSL2"/>
<protein>
    <submittedName>
        <fullName evidence="2">AAA family ATPase</fullName>
    </submittedName>
</protein>
<dbReference type="RefSeq" id="WP_182598575.1">
    <property type="nucleotide sequence ID" value="NZ_JACIVC010000061.1"/>
</dbReference>
<feature type="coiled-coil region" evidence="1">
    <location>
        <begin position="260"/>
        <end position="287"/>
    </location>
</feature>
<evidence type="ECO:0000313" key="2">
    <source>
        <dbReference type="EMBL" id="MBB1070084.1"/>
    </source>
</evidence>
<dbReference type="EMBL" id="JACIVC010000061">
    <property type="protein sequence ID" value="MBB1070084.1"/>
    <property type="molecule type" value="Genomic_DNA"/>
</dbReference>
<keyword evidence="1" id="KW-0175">Coiled coil</keyword>
<organism evidence="2 3">
    <name type="scientific">Limosilactobacillus albertensis</name>
    <dbReference type="NCBI Taxonomy" id="2759752"/>
    <lineage>
        <taxon>Bacteria</taxon>
        <taxon>Bacillati</taxon>
        <taxon>Bacillota</taxon>
        <taxon>Bacilli</taxon>
        <taxon>Lactobacillales</taxon>
        <taxon>Lactobacillaceae</taxon>
        <taxon>Limosilactobacillus</taxon>
    </lineage>
</organism>
<evidence type="ECO:0000313" key="3">
    <source>
        <dbReference type="Proteomes" id="UP000518316"/>
    </source>
</evidence>
<accession>A0A7W3TSL2</accession>
<comment type="caution">
    <text evidence="2">The sequence shown here is derived from an EMBL/GenBank/DDBJ whole genome shotgun (WGS) entry which is preliminary data.</text>
</comment>
<gene>
    <name evidence="2" type="ORF">H5S40_07960</name>
</gene>
<name>A0A7W3TSL2_9LACO</name>
<dbReference type="SUPFAM" id="SSF52540">
    <property type="entry name" value="P-loop containing nucleoside triphosphate hydrolases"/>
    <property type="match status" value="2"/>
</dbReference>
<reference evidence="2 3" key="1">
    <citation type="submission" date="2020-07" db="EMBL/GenBank/DDBJ databases">
        <title>Description of Limosilactobacillus balticus sp. nov., Limosilactobacillus agrestis sp. nov., Limosilactobacillus albertensis sp. nov., Limosilactobacillus rudii sp. nov., Limosilactobacillus fastidiosus sp. nov., five novel Limosilactobacillus species isolated from the vertebrate gastrointestinal tract, and proposal of 6 subspecies of Limosilactobacillus reuteri adapted to the gastrointestinal tract of specific vertebrate hosts.</title>
        <authorList>
            <person name="Li F."/>
            <person name="Cheng C."/>
            <person name="Zheng J."/>
            <person name="Quevedo R.M."/>
            <person name="Li J."/>
            <person name="Roos S."/>
            <person name="Gaenzle M.G."/>
            <person name="Walter J."/>
        </authorList>
    </citation>
    <scope>NUCLEOTIDE SEQUENCE [LARGE SCALE GENOMIC DNA]</scope>
    <source>
        <strain evidence="2 3">RRLNB_1_1</strain>
    </source>
</reference>
<dbReference type="Proteomes" id="UP000518316">
    <property type="component" value="Unassembled WGS sequence"/>
</dbReference>
<proteinExistence type="predicted"/>
<evidence type="ECO:0000256" key="1">
    <source>
        <dbReference type="SAM" id="Coils"/>
    </source>
</evidence>
<keyword evidence="3" id="KW-1185">Reference proteome</keyword>
<dbReference type="Gene3D" id="3.40.50.300">
    <property type="entry name" value="P-loop containing nucleotide triphosphate hydrolases"/>
    <property type="match status" value="2"/>
</dbReference>